<dbReference type="Pfam" id="PF13426">
    <property type="entry name" value="PAS_9"/>
    <property type="match status" value="1"/>
</dbReference>
<keyword evidence="4" id="KW-0808">Transferase</keyword>
<name>A0A1M6L064_9FIRM</name>
<dbReference type="Gene3D" id="3.30.450.20">
    <property type="entry name" value="PAS domain"/>
    <property type="match status" value="1"/>
</dbReference>
<dbReference type="PRINTS" id="PR00344">
    <property type="entry name" value="BCTRLSENSOR"/>
</dbReference>
<dbReference type="Pfam" id="PF02518">
    <property type="entry name" value="HATPase_c"/>
    <property type="match status" value="1"/>
</dbReference>
<dbReference type="GO" id="GO:0006355">
    <property type="term" value="P:regulation of DNA-templated transcription"/>
    <property type="evidence" value="ECO:0007669"/>
    <property type="project" value="InterPro"/>
</dbReference>
<keyword evidence="8" id="KW-0902">Two-component regulatory system</keyword>
<evidence type="ECO:0000256" key="9">
    <source>
        <dbReference type="SAM" id="Phobius"/>
    </source>
</evidence>
<reference evidence="13" key="1">
    <citation type="submission" date="2016-11" db="EMBL/GenBank/DDBJ databases">
        <authorList>
            <person name="Varghese N."/>
            <person name="Submissions S."/>
        </authorList>
    </citation>
    <scope>NUCLEOTIDE SEQUENCE [LARGE SCALE GENOMIC DNA]</scope>
    <source>
        <strain evidence="13">DSM 17957</strain>
    </source>
</reference>
<evidence type="ECO:0000313" key="12">
    <source>
        <dbReference type="EMBL" id="SHJ64655.1"/>
    </source>
</evidence>
<protein>
    <recommendedName>
        <fullName evidence="2">histidine kinase</fullName>
        <ecNumber evidence="2">2.7.13.3</ecNumber>
    </recommendedName>
</protein>
<keyword evidence="9" id="KW-1133">Transmembrane helix</keyword>
<evidence type="ECO:0000256" key="8">
    <source>
        <dbReference type="ARBA" id="ARBA00023012"/>
    </source>
</evidence>
<dbReference type="InterPro" id="IPR036097">
    <property type="entry name" value="HisK_dim/P_sf"/>
</dbReference>
<dbReference type="InterPro" id="IPR003594">
    <property type="entry name" value="HATPase_dom"/>
</dbReference>
<dbReference type="InterPro" id="IPR000014">
    <property type="entry name" value="PAS"/>
</dbReference>
<dbReference type="GO" id="GO:0005524">
    <property type="term" value="F:ATP binding"/>
    <property type="evidence" value="ECO:0007669"/>
    <property type="project" value="UniProtKB-KW"/>
</dbReference>
<evidence type="ECO:0000313" key="13">
    <source>
        <dbReference type="Proteomes" id="UP000184536"/>
    </source>
</evidence>
<evidence type="ECO:0000256" key="3">
    <source>
        <dbReference type="ARBA" id="ARBA00022553"/>
    </source>
</evidence>
<evidence type="ECO:0000256" key="5">
    <source>
        <dbReference type="ARBA" id="ARBA00022741"/>
    </source>
</evidence>
<dbReference type="PANTHER" id="PTHR43065:SF10">
    <property type="entry name" value="PEROXIDE STRESS-ACTIVATED HISTIDINE KINASE MAK3"/>
    <property type="match status" value="1"/>
</dbReference>
<dbReference type="CDD" id="cd00082">
    <property type="entry name" value="HisKA"/>
    <property type="match status" value="1"/>
</dbReference>
<comment type="catalytic activity">
    <reaction evidence="1">
        <text>ATP + protein L-histidine = ADP + protein N-phospho-L-histidine.</text>
        <dbReference type="EC" id="2.7.13.3"/>
    </reaction>
</comment>
<dbReference type="Gene3D" id="1.10.287.130">
    <property type="match status" value="1"/>
</dbReference>
<gene>
    <name evidence="12" type="ORF">SAMN02745975_02549</name>
</gene>
<keyword evidence="13" id="KW-1185">Reference proteome</keyword>
<dbReference type="SMART" id="SM00062">
    <property type="entry name" value="PBPb"/>
    <property type="match status" value="1"/>
</dbReference>
<dbReference type="SUPFAM" id="SSF47384">
    <property type="entry name" value="Homodimeric domain of signal transducing histidine kinase"/>
    <property type="match status" value="1"/>
</dbReference>
<dbReference type="Proteomes" id="UP000184536">
    <property type="component" value="Unassembled WGS sequence"/>
</dbReference>
<sequence length="670" mass="77258">MKYRKPIYLLLIFIFLAGVHTNNSYAHHTNPPIILKAGVDPSLPPFQFEEDGKIKGLNVDILNLIAEKNNAQISYIPLNKGESIAYLLDGRIDLVLGVRYDHRLSDQIHYTESIVQSVVCMLAKTENSKEIRDNLNNRYYLASVENDSVELNFLQNLRLINFNVAFNQEDAFELLLLDRADFLLGVKDVAEYLLNKHSLANEYTIVDSYTTPVEYLIAVKGDNRNLYNLLDKGISQLKLSGEYEELYFKWVDNGAANIARRLESIIKISIIGLILGLVILFMGIVWNMQLKEQVKLKTLELSKTNRDLEAQIIETRNNIELKDLICESSPRGIVIFDVEGIISIFNSSALAMAELQEPPIGKSIFDIEPISLMLKETMDLVMEERKSYVCEQFRYVRNNKEFIYRYVMYPLHDYEKKLRGLIITIEDITQECRLKEQMVERDKNRALTQIISGISHEIRNPLTTIKTFIELIPRKIDNQKFKEEIAIAVPEEIERVNNLIESLIDYAKPKSQNKTRFQLEELVSSCLTLFKPVLEQNNIDYQNRMQGCTYIYGDRSQIKQGIINFFLNAIDAIVEKSEMIHDASYQGKIIIDGFKEGDEVRLSIHDNGIGMDEEELERAYEIFYTTKEKGTGLGLPLSIQMLEMNHCRVSIKSCKFEYTEILLIFRGESI</sequence>
<dbReference type="OrthoDB" id="9816482at2"/>
<dbReference type="GO" id="GO:0000155">
    <property type="term" value="F:phosphorelay sensor kinase activity"/>
    <property type="evidence" value="ECO:0007669"/>
    <property type="project" value="InterPro"/>
</dbReference>
<feature type="signal peptide" evidence="10">
    <location>
        <begin position="1"/>
        <end position="26"/>
    </location>
</feature>
<dbReference type="Gene3D" id="3.30.565.10">
    <property type="entry name" value="Histidine kinase-like ATPase, C-terminal domain"/>
    <property type="match status" value="1"/>
</dbReference>
<dbReference type="EMBL" id="FQZV01000033">
    <property type="protein sequence ID" value="SHJ64655.1"/>
    <property type="molecule type" value="Genomic_DNA"/>
</dbReference>
<evidence type="ECO:0000256" key="6">
    <source>
        <dbReference type="ARBA" id="ARBA00022777"/>
    </source>
</evidence>
<dbReference type="EC" id="2.7.13.3" evidence="2"/>
<dbReference type="PROSITE" id="PS50109">
    <property type="entry name" value="HIS_KIN"/>
    <property type="match status" value="1"/>
</dbReference>
<evidence type="ECO:0000259" key="11">
    <source>
        <dbReference type="PROSITE" id="PS50109"/>
    </source>
</evidence>
<dbReference type="InterPro" id="IPR001638">
    <property type="entry name" value="Solute-binding_3/MltF_N"/>
</dbReference>
<evidence type="ECO:0000256" key="1">
    <source>
        <dbReference type="ARBA" id="ARBA00000085"/>
    </source>
</evidence>
<keyword evidence="9" id="KW-0472">Membrane</keyword>
<dbReference type="InterPro" id="IPR035965">
    <property type="entry name" value="PAS-like_dom_sf"/>
</dbReference>
<dbReference type="InterPro" id="IPR036890">
    <property type="entry name" value="HATPase_C_sf"/>
</dbReference>
<keyword evidence="7" id="KW-0067">ATP-binding</keyword>
<dbReference type="NCBIfam" id="TIGR00229">
    <property type="entry name" value="sensory_box"/>
    <property type="match status" value="1"/>
</dbReference>
<keyword evidence="9" id="KW-0812">Transmembrane</keyword>
<keyword evidence="6" id="KW-0418">Kinase</keyword>
<dbReference type="CDD" id="cd00130">
    <property type="entry name" value="PAS"/>
    <property type="match status" value="1"/>
</dbReference>
<dbReference type="PANTHER" id="PTHR43065">
    <property type="entry name" value="SENSOR HISTIDINE KINASE"/>
    <property type="match status" value="1"/>
</dbReference>
<dbReference type="RefSeq" id="WP_110941651.1">
    <property type="nucleotide sequence ID" value="NZ_FQZV01000033.1"/>
</dbReference>
<evidence type="ECO:0000256" key="10">
    <source>
        <dbReference type="SAM" id="SignalP"/>
    </source>
</evidence>
<evidence type="ECO:0000256" key="2">
    <source>
        <dbReference type="ARBA" id="ARBA00012438"/>
    </source>
</evidence>
<organism evidence="12 13">
    <name type="scientific">Geosporobacter subterraneus DSM 17957</name>
    <dbReference type="NCBI Taxonomy" id="1121919"/>
    <lineage>
        <taxon>Bacteria</taxon>
        <taxon>Bacillati</taxon>
        <taxon>Bacillota</taxon>
        <taxon>Clostridia</taxon>
        <taxon>Peptostreptococcales</taxon>
        <taxon>Thermotaleaceae</taxon>
        <taxon>Geosporobacter</taxon>
    </lineage>
</organism>
<dbReference type="SUPFAM" id="SSF55785">
    <property type="entry name" value="PYP-like sensor domain (PAS domain)"/>
    <property type="match status" value="1"/>
</dbReference>
<dbReference type="SMART" id="SM00388">
    <property type="entry name" value="HisKA"/>
    <property type="match status" value="1"/>
</dbReference>
<evidence type="ECO:0000256" key="7">
    <source>
        <dbReference type="ARBA" id="ARBA00022840"/>
    </source>
</evidence>
<proteinExistence type="predicted"/>
<keyword evidence="5" id="KW-0547">Nucleotide-binding</keyword>
<feature type="transmembrane region" description="Helical" evidence="9">
    <location>
        <begin position="268"/>
        <end position="288"/>
    </location>
</feature>
<dbReference type="SUPFAM" id="SSF53850">
    <property type="entry name" value="Periplasmic binding protein-like II"/>
    <property type="match status" value="1"/>
</dbReference>
<dbReference type="InterPro" id="IPR005467">
    <property type="entry name" value="His_kinase_dom"/>
</dbReference>
<feature type="chain" id="PRO_5012432288" description="histidine kinase" evidence="10">
    <location>
        <begin position="27"/>
        <end position="670"/>
    </location>
</feature>
<evidence type="ECO:0000256" key="4">
    <source>
        <dbReference type="ARBA" id="ARBA00022679"/>
    </source>
</evidence>
<keyword evidence="3" id="KW-0597">Phosphoprotein</keyword>
<dbReference type="STRING" id="1121919.SAMN02745975_02549"/>
<dbReference type="InterPro" id="IPR004358">
    <property type="entry name" value="Sig_transdc_His_kin-like_C"/>
</dbReference>
<dbReference type="InterPro" id="IPR003661">
    <property type="entry name" value="HisK_dim/P_dom"/>
</dbReference>
<dbReference type="Gene3D" id="3.40.190.10">
    <property type="entry name" value="Periplasmic binding protein-like II"/>
    <property type="match status" value="2"/>
</dbReference>
<dbReference type="AlphaFoldDB" id="A0A1M6L064"/>
<feature type="domain" description="Histidine kinase" evidence="11">
    <location>
        <begin position="453"/>
        <end position="653"/>
    </location>
</feature>
<accession>A0A1M6L064</accession>
<dbReference type="Pfam" id="PF00512">
    <property type="entry name" value="HisKA"/>
    <property type="match status" value="1"/>
</dbReference>
<dbReference type="Pfam" id="PF00497">
    <property type="entry name" value="SBP_bac_3"/>
    <property type="match status" value="1"/>
</dbReference>
<dbReference type="SUPFAM" id="SSF55874">
    <property type="entry name" value="ATPase domain of HSP90 chaperone/DNA topoisomerase II/histidine kinase"/>
    <property type="match status" value="1"/>
</dbReference>
<dbReference type="SMART" id="SM00387">
    <property type="entry name" value="HATPase_c"/>
    <property type="match status" value="1"/>
</dbReference>
<keyword evidence="10" id="KW-0732">Signal</keyword>